<accession>A0A9D1CKX1</accession>
<evidence type="ECO:0000313" key="2">
    <source>
        <dbReference type="Proteomes" id="UP000886725"/>
    </source>
</evidence>
<protein>
    <submittedName>
        <fullName evidence="1">Aspartyl beta-hydroxylase</fullName>
    </submittedName>
</protein>
<dbReference type="EMBL" id="DVFU01000114">
    <property type="protein sequence ID" value="HIQ65285.1"/>
    <property type="molecule type" value="Genomic_DNA"/>
</dbReference>
<proteinExistence type="predicted"/>
<name>A0A9D1CKX1_9FIRM</name>
<reference evidence="1" key="2">
    <citation type="journal article" date="2021" name="PeerJ">
        <title>Extensive microbial diversity within the chicken gut microbiome revealed by metagenomics and culture.</title>
        <authorList>
            <person name="Gilroy R."/>
            <person name="Ravi A."/>
            <person name="Getino M."/>
            <person name="Pursley I."/>
            <person name="Horton D.L."/>
            <person name="Alikhan N.F."/>
            <person name="Baker D."/>
            <person name="Gharbi K."/>
            <person name="Hall N."/>
            <person name="Watson M."/>
            <person name="Adriaenssens E.M."/>
            <person name="Foster-Nyarko E."/>
            <person name="Jarju S."/>
            <person name="Secka A."/>
            <person name="Antonio M."/>
            <person name="Oren A."/>
            <person name="Chaudhuri R.R."/>
            <person name="La Ragione R."/>
            <person name="Hildebrand F."/>
            <person name="Pallen M.J."/>
        </authorList>
    </citation>
    <scope>NUCLEOTIDE SEQUENCE</scope>
    <source>
        <strain evidence="1">CHK165-10780</strain>
    </source>
</reference>
<gene>
    <name evidence="1" type="ORF">IAC85_06065</name>
</gene>
<dbReference type="Proteomes" id="UP000886725">
    <property type="component" value="Unassembled WGS sequence"/>
</dbReference>
<comment type="caution">
    <text evidence="1">The sequence shown here is derived from an EMBL/GenBank/DDBJ whole genome shotgun (WGS) entry which is preliminary data.</text>
</comment>
<reference evidence="1" key="1">
    <citation type="submission" date="2020-10" db="EMBL/GenBank/DDBJ databases">
        <authorList>
            <person name="Gilroy R."/>
        </authorList>
    </citation>
    <scope>NUCLEOTIDE SEQUENCE</scope>
    <source>
        <strain evidence="1">CHK165-10780</strain>
    </source>
</reference>
<organism evidence="1 2">
    <name type="scientific">Candidatus Faecenecus gallistercoris</name>
    <dbReference type="NCBI Taxonomy" id="2840793"/>
    <lineage>
        <taxon>Bacteria</taxon>
        <taxon>Bacillati</taxon>
        <taxon>Bacillota</taxon>
        <taxon>Bacillota incertae sedis</taxon>
        <taxon>Candidatus Faecenecus</taxon>
    </lineage>
</organism>
<dbReference type="AlphaFoldDB" id="A0A9D1CKX1"/>
<sequence length="97" mass="11255">MKEDFKNIILMGLGAMSLTTEKAQEMKKELLKKGEEVYEKGKVANEELKHNIEEKIKENVTVVYQTPDLSKEDLAKKIQELSDEDKKEIMDLLKDKK</sequence>
<evidence type="ECO:0000313" key="1">
    <source>
        <dbReference type="EMBL" id="HIQ65285.1"/>
    </source>
</evidence>